<dbReference type="Proteomes" id="UP000000448">
    <property type="component" value="Chromosome"/>
</dbReference>
<evidence type="ECO:0000313" key="2">
    <source>
        <dbReference type="EMBL" id="ACM93170.1"/>
    </source>
</evidence>
<dbReference type="EMBL" id="CP001279">
    <property type="protein sequence ID" value="ACM93170.1"/>
    <property type="molecule type" value="Genomic_DNA"/>
</dbReference>
<feature type="transmembrane region" description="Helical" evidence="1">
    <location>
        <begin position="68"/>
        <end position="93"/>
    </location>
</feature>
<dbReference type="InterPro" id="IPR005134">
    <property type="entry name" value="UPF0114"/>
</dbReference>
<accession>B9L8X3</accession>
<evidence type="ECO:0000256" key="1">
    <source>
        <dbReference type="SAM" id="Phobius"/>
    </source>
</evidence>
<sequence length="174" mass="19624">MEKRGIIEALFEGGLWRSRLIAILAVVFGMIGSIVLFFVASYDIVMIAKKTYLFFFGNYHPNNFHEILIGKIIGAVDLYLIAVVLLIFAFGIYELFISEIDDAENSEVGKKILAIHSLDELKDKLGKVVVMVLIVGFFKRVMHMEFATPIEMLYLAGSILALALALYYMHKGEH</sequence>
<dbReference type="HOGENOM" id="CLU_066743_4_0_7"/>
<organism evidence="2 3">
    <name type="scientific">Nautilia profundicola (strain ATCC BAA-1463 / DSM 18972 / AmH)</name>
    <dbReference type="NCBI Taxonomy" id="598659"/>
    <lineage>
        <taxon>Bacteria</taxon>
        <taxon>Pseudomonadati</taxon>
        <taxon>Campylobacterota</taxon>
        <taxon>Epsilonproteobacteria</taxon>
        <taxon>Nautiliales</taxon>
        <taxon>Nautiliaceae</taxon>
        <taxon>Nautilia</taxon>
    </lineage>
</organism>
<dbReference type="PANTHER" id="PTHR31721:SF4">
    <property type="entry name" value="OS06G0710300 PROTEIN"/>
    <property type="match status" value="1"/>
</dbReference>
<feature type="transmembrane region" description="Helical" evidence="1">
    <location>
        <begin position="153"/>
        <end position="170"/>
    </location>
</feature>
<proteinExistence type="predicted"/>
<dbReference type="eggNOG" id="COG2862">
    <property type="taxonomic scope" value="Bacteria"/>
</dbReference>
<feature type="transmembrane region" description="Helical" evidence="1">
    <location>
        <begin position="20"/>
        <end position="47"/>
    </location>
</feature>
<keyword evidence="1" id="KW-1133">Transmembrane helix</keyword>
<dbReference type="PIRSF" id="PIRSF026509">
    <property type="entry name" value="UCP026509"/>
    <property type="match status" value="1"/>
</dbReference>
<dbReference type="Pfam" id="PF03350">
    <property type="entry name" value="UPF0114"/>
    <property type="match status" value="1"/>
</dbReference>
<keyword evidence="1" id="KW-0812">Transmembrane</keyword>
<dbReference type="STRING" id="598659.NAMH_0669"/>
<dbReference type="KEGG" id="nam:NAMH_0669"/>
<dbReference type="PANTHER" id="PTHR31721">
    <property type="entry name" value="OS06G0710300 PROTEIN"/>
    <property type="match status" value="1"/>
</dbReference>
<reference evidence="2 3" key="1">
    <citation type="journal article" date="2009" name="PLoS Genet.">
        <title>Adaptations to submarine hydrothermal environments exemplified by the genome of Nautilia profundicola.</title>
        <authorList>
            <person name="Campbell B.J."/>
            <person name="Smith J.L."/>
            <person name="Hanson T.E."/>
            <person name="Klotz M.G."/>
            <person name="Stein L.Y."/>
            <person name="Lee C.K."/>
            <person name="Wu D."/>
            <person name="Robinson J.M."/>
            <person name="Khouri H.M."/>
            <person name="Eisen J.A."/>
            <person name="Cary S.C."/>
        </authorList>
    </citation>
    <scope>NUCLEOTIDE SEQUENCE [LARGE SCALE GENOMIC DNA]</scope>
    <source>
        <strain evidence="3">ATCC BAA-1463 / DSM 18972 / AmH</strain>
    </source>
</reference>
<dbReference type="AlphaFoldDB" id="B9L8X3"/>
<gene>
    <name evidence="2" type="ordered locus">NAMH_0669</name>
</gene>
<evidence type="ECO:0000313" key="3">
    <source>
        <dbReference type="Proteomes" id="UP000000448"/>
    </source>
</evidence>
<dbReference type="OrthoDB" id="553933at2"/>
<keyword evidence="3" id="KW-1185">Reference proteome</keyword>
<dbReference type="RefSeq" id="WP_015902222.1">
    <property type="nucleotide sequence ID" value="NC_012115.1"/>
</dbReference>
<keyword evidence="1" id="KW-0472">Membrane</keyword>
<name>B9L8X3_NAUPA</name>
<protein>
    <submittedName>
        <fullName evidence="2">Membrane protein</fullName>
    </submittedName>
</protein>